<sequence length="137" mass="15236">MSRRRARNRAEPACPCGTPRPYPGCCGRFHAGEQTPATPEELMRSRYSAFVVRDAGYLRRTWDESTCPAVIDLSDDVDWLGLDIVDAPAPGPFHNTATVAFVARYRRAGARSAMAETSLFRRTAGGWRYVRPVVTTD</sequence>
<evidence type="ECO:0000313" key="4">
    <source>
        <dbReference type="Proteomes" id="UP000321617"/>
    </source>
</evidence>
<evidence type="ECO:0000313" key="3">
    <source>
        <dbReference type="EMBL" id="TWJ14982.1"/>
    </source>
</evidence>
<reference evidence="3 4" key="1">
    <citation type="journal article" date="2013" name="Stand. Genomic Sci.">
        <title>Genomic Encyclopedia of Type Strains, Phase I: The one thousand microbial genomes (KMG-I) project.</title>
        <authorList>
            <person name="Kyrpides N.C."/>
            <person name="Woyke T."/>
            <person name="Eisen J.A."/>
            <person name="Garrity G."/>
            <person name="Lilburn T.G."/>
            <person name="Beck B.J."/>
            <person name="Whitman W.B."/>
            <person name="Hugenholtz P."/>
            <person name="Klenk H.P."/>
        </authorList>
    </citation>
    <scope>NUCLEOTIDE SEQUENCE [LARGE SCALE GENOMIC DNA]</scope>
    <source>
        <strain evidence="3 4">DSM 45044</strain>
    </source>
</reference>
<dbReference type="InterPro" id="IPR023006">
    <property type="entry name" value="YchJ-like"/>
</dbReference>
<dbReference type="OrthoDB" id="21421at2"/>
<dbReference type="SUPFAM" id="SSF54427">
    <property type="entry name" value="NTF2-like"/>
    <property type="match status" value="1"/>
</dbReference>
<accession>A0A562VAS5</accession>
<keyword evidence="4" id="KW-1185">Reference proteome</keyword>
<name>A0A562VAS5_9ACTN</name>
<proteinExistence type="inferred from homology"/>
<dbReference type="RefSeq" id="WP_147132904.1">
    <property type="nucleotide sequence ID" value="NZ_BAABIJ010000001.1"/>
</dbReference>
<dbReference type="HAMAP" id="MF_00612">
    <property type="entry name" value="UPF0225"/>
    <property type="match status" value="1"/>
</dbReference>
<dbReference type="InterPro" id="IPR048469">
    <property type="entry name" value="YchJ-like_M"/>
</dbReference>
<protein>
    <recommendedName>
        <fullName evidence="1">UPF0225 protein LX16_0677</fullName>
    </recommendedName>
</protein>
<gene>
    <name evidence="3" type="ORF">LX16_0677</name>
</gene>
<evidence type="ECO:0000256" key="1">
    <source>
        <dbReference type="HAMAP-Rule" id="MF_00612"/>
    </source>
</evidence>
<comment type="similarity">
    <text evidence="1">Belongs to the UPF0225 family.</text>
</comment>
<feature type="domain" description="YchJ-like middle NTF2-like" evidence="2">
    <location>
        <begin position="38"/>
        <end position="131"/>
    </location>
</feature>
<comment type="caution">
    <text evidence="3">The sequence shown here is derived from an EMBL/GenBank/DDBJ whole genome shotgun (WGS) entry which is preliminary data.</text>
</comment>
<dbReference type="InterPro" id="IPR032710">
    <property type="entry name" value="NTF2-like_dom_sf"/>
</dbReference>
<dbReference type="AlphaFoldDB" id="A0A562VAS5"/>
<evidence type="ECO:0000259" key="2">
    <source>
        <dbReference type="Pfam" id="PF17775"/>
    </source>
</evidence>
<organism evidence="3 4">
    <name type="scientific">Stackebrandtia albiflava</name>
    <dbReference type="NCBI Taxonomy" id="406432"/>
    <lineage>
        <taxon>Bacteria</taxon>
        <taxon>Bacillati</taxon>
        <taxon>Actinomycetota</taxon>
        <taxon>Actinomycetes</taxon>
        <taxon>Glycomycetales</taxon>
        <taxon>Glycomycetaceae</taxon>
        <taxon>Stackebrandtia</taxon>
    </lineage>
</organism>
<dbReference type="Proteomes" id="UP000321617">
    <property type="component" value="Unassembled WGS sequence"/>
</dbReference>
<dbReference type="Pfam" id="PF17775">
    <property type="entry name" value="YchJ_M-like"/>
    <property type="match status" value="1"/>
</dbReference>
<dbReference type="Gene3D" id="3.10.450.50">
    <property type="match status" value="1"/>
</dbReference>
<dbReference type="EMBL" id="VLLL01000005">
    <property type="protein sequence ID" value="TWJ14982.1"/>
    <property type="molecule type" value="Genomic_DNA"/>
</dbReference>